<dbReference type="EMBL" id="RZNX01000003">
    <property type="protein sequence ID" value="RUT31550.1"/>
    <property type="molecule type" value="Genomic_DNA"/>
</dbReference>
<dbReference type="InterPro" id="IPR016181">
    <property type="entry name" value="Acyl_CoA_acyltransferase"/>
</dbReference>
<dbReference type="AlphaFoldDB" id="A0A433XC47"/>
<evidence type="ECO:0000313" key="5">
    <source>
        <dbReference type="Proteomes" id="UP000272464"/>
    </source>
</evidence>
<sequence>MEYLVRPMMAADIRQVQRVARTSWNEVYEGIIPYEIQDRFLNSAYSEEMLHRRLEHSFLYVAEHQDRIIGFANFSPLSGEGTVELTAIYLEPEVQGQGIGSALLQEGLSHSPSAKEVYVNVERDNEVGRKFYEAKGFMEVTEFEDEFDGHMLRTLRMVLKL</sequence>
<organism evidence="4 5">
    <name type="scientific">Paenibacillus zeisoli</name>
    <dbReference type="NCBI Taxonomy" id="2496267"/>
    <lineage>
        <taxon>Bacteria</taxon>
        <taxon>Bacillati</taxon>
        <taxon>Bacillota</taxon>
        <taxon>Bacilli</taxon>
        <taxon>Bacillales</taxon>
        <taxon>Paenibacillaceae</taxon>
        <taxon>Paenibacillus</taxon>
    </lineage>
</organism>
<name>A0A433XC47_9BACL</name>
<evidence type="ECO:0000259" key="3">
    <source>
        <dbReference type="PROSITE" id="PS51186"/>
    </source>
</evidence>
<dbReference type="GO" id="GO:0016747">
    <property type="term" value="F:acyltransferase activity, transferring groups other than amino-acyl groups"/>
    <property type="evidence" value="ECO:0007669"/>
    <property type="project" value="InterPro"/>
</dbReference>
<dbReference type="OrthoDB" id="794462at2"/>
<keyword evidence="1 4" id="KW-0808">Transferase</keyword>
<gene>
    <name evidence="4" type="ORF">EJP77_09110</name>
</gene>
<evidence type="ECO:0000256" key="1">
    <source>
        <dbReference type="ARBA" id="ARBA00022679"/>
    </source>
</evidence>
<protein>
    <submittedName>
        <fullName evidence="4">GNAT family N-acetyltransferase</fullName>
    </submittedName>
</protein>
<dbReference type="CDD" id="cd04301">
    <property type="entry name" value="NAT_SF"/>
    <property type="match status" value="1"/>
</dbReference>
<keyword evidence="5" id="KW-1185">Reference proteome</keyword>
<dbReference type="SUPFAM" id="SSF55729">
    <property type="entry name" value="Acyl-CoA N-acyltransferases (Nat)"/>
    <property type="match status" value="1"/>
</dbReference>
<dbReference type="RefSeq" id="WP_127198931.1">
    <property type="nucleotide sequence ID" value="NZ_RZNX01000003.1"/>
</dbReference>
<dbReference type="Proteomes" id="UP000272464">
    <property type="component" value="Unassembled WGS sequence"/>
</dbReference>
<dbReference type="Pfam" id="PF00583">
    <property type="entry name" value="Acetyltransf_1"/>
    <property type="match status" value="1"/>
</dbReference>
<dbReference type="Gene3D" id="3.40.630.30">
    <property type="match status" value="1"/>
</dbReference>
<dbReference type="PROSITE" id="PS51186">
    <property type="entry name" value="GNAT"/>
    <property type="match status" value="1"/>
</dbReference>
<dbReference type="InterPro" id="IPR050832">
    <property type="entry name" value="Bact_Acetyltransf"/>
</dbReference>
<reference evidence="4 5" key="1">
    <citation type="submission" date="2018-12" db="EMBL/GenBank/DDBJ databases">
        <authorList>
            <person name="Sun L."/>
            <person name="Chen Z."/>
        </authorList>
    </citation>
    <scope>NUCLEOTIDE SEQUENCE [LARGE SCALE GENOMIC DNA]</scope>
    <source>
        <strain evidence="4 5">3-5-3</strain>
    </source>
</reference>
<dbReference type="PANTHER" id="PTHR43877">
    <property type="entry name" value="AMINOALKYLPHOSPHONATE N-ACETYLTRANSFERASE-RELATED-RELATED"/>
    <property type="match status" value="1"/>
</dbReference>
<proteinExistence type="predicted"/>
<feature type="domain" description="N-acetyltransferase" evidence="3">
    <location>
        <begin position="3"/>
        <end position="161"/>
    </location>
</feature>
<comment type="caution">
    <text evidence="4">The sequence shown here is derived from an EMBL/GenBank/DDBJ whole genome shotgun (WGS) entry which is preliminary data.</text>
</comment>
<dbReference type="InterPro" id="IPR000182">
    <property type="entry name" value="GNAT_dom"/>
</dbReference>
<evidence type="ECO:0000256" key="2">
    <source>
        <dbReference type="ARBA" id="ARBA00023315"/>
    </source>
</evidence>
<keyword evidence="2" id="KW-0012">Acyltransferase</keyword>
<evidence type="ECO:0000313" key="4">
    <source>
        <dbReference type="EMBL" id="RUT31550.1"/>
    </source>
</evidence>
<accession>A0A433XC47</accession>